<evidence type="ECO:0000313" key="2">
    <source>
        <dbReference type="Proteomes" id="UP000077266"/>
    </source>
</evidence>
<sequence length="83" mass="9282">MLPSIEAVPSGKLRCKWLIGRCWRRSRDLEEVLLPTGCCFTPRAMRENGGKATFAPLCIVLIVALHPEMPLIRRGLCGKHVIV</sequence>
<keyword evidence="2" id="KW-1185">Reference proteome</keyword>
<proteinExistence type="predicted"/>
<organism evidence="1 2">
    <name type="scientific">Exidia glandulosa HHB12029</name>
    <dbReference type="NCBI Taxonomy" id="1314781"/>
    <lineage>
        <taxon>Eukaryota</taxon>
        <taxon>Fungi</taxon>
        <taxon>Dikarya</taxon>
        <taxon>Basidiomycota</taxon>
        <taxon>Agaricomycotina</taxon>
        <taxon>Agaricomycetes</taxon>
        <taxon>Auriculariales</taxon>
        <taxon>Exidiaceae</taxon>
        <taxon>Exidia</taxon>
    </lineage>
</organism>
<reference evidence="1 2" key="1">
    <citation type="journal article" date="2016" name="Mol. Biol. Evol.">
        <title>Comparative Genomics of Early-Diverging Mushroom-Forming Fungi Provides Insights into the Origins of Lignocellulose Decay Capabilities.</title>
        <authorList>
            <person name="Nagy L.G."/>
            <person name="Riley R."/>
            <person name="Tritt A."/>
            <person name="Adam C."/>
            <person name="Daum C."/>
            <person name="Floudas D."/>
            <person name="Sun H."/>
            <person name="Yadav J.S."/>
            <person name="Pangilinan J."/>
            <person name="Larsson K.H."/>
            <person name="Matsuura K."/>
            <person name="Barry K."/>
            <person name="Labutti K."/>
            <person name="Kuo R."/>
            <person name="Ohm R.A."/>
            <person name="Bhattacharya S.S."/>
            <person name="Shirouzu T."/>
            <person name="Yoshinaga Y."/>
            <person name="Martin F.M."/>
            <person name="Grigoriev I.V."/>
            <person name="Hibbett D.S."/>
        </authorList>
    </citation>
    <scope>NUCLEOTIDE SEQUENCE [LARGE SCALE GENOMIC DNA]</scope>
    <source>
        <strain evidence="1 2">HHB12029</strain>
    </source>
</reference>
<dbReference type="Proteomes" id="UP000077266">
    <property type="component" value="Unassembled WGS sequence"/>
</dbReference>
<dbReference type="AlphaFoldDB" id="A0A165H9Z2"/>
<name>A0A165H9Z2_EXIGL</name>
<gene>
    <name evidence="1" type="ORF">EXIGLDRAFT_92432</name>
</gene>
<accession>A0A165H9Z2</accession>
<dbReference type="EMBL" id="KV426023">
    <property type="protein sequence ID" value="KZV91658.1"/>
    <property type="molecule type" value="Genomic_DNA"/>
</dbReference>
<protein>
    <submittedName>
        <fullName evidence="1">Uncharacterized protein</fullName>
    </submittedName>
</protein>
<dbReference type="InParanoid" id="A0A165H9Z2"/>
<evidence type="ECO:0000313" key="1">
    <source>
        <dbReference type="EMBL" id="KZV91658.1"/>
    </source>
</evidence>